<sequence length="266" mass="29757">MRAVEWAALFLCFPSMGFVTSQYSNHHPQHVDYHHPATEDLKEAALGFFRLMDAAGFGKTRSVVFGAASIRMHFPSFRSTPDLDIIVYEENDLRLDRILNEMQKASNDRLVWGGDKESLHYILNSGKGVYIDVGYLDFGERIGISMLDSAAAADTILTTDSIPLATPEEMFIVKICASGTRSSVAQSLQDIADAEFIAKSLYQVNLVGDPLEPALSCLNQFLPESTYGKVWWDNKLGLSKPRKCTFHDWFMSNQGWRSCDIGILQS</sequence>
<dbReference type="HOGENOM" id="CLU_1046585_0_0_1"/>
<evidence type="ECO:0000313" key="2">
    <source>
        <dbReference type="EMBL" id="EZF49677.1"/>
    </source>
</evidence>
<dbReference type="Proteomes" id="UP000023758">
    <property type="component" value="Unassembled WGS sequence"/>
</dbReference>
<keyword evidence="1" id="KW-0732">Signal</keyword>
<reference evidence="2" key="1">
    <citation type="submission" date="2014-02" db="EMBL/GenBank/DDBJ databases">
        <title>The Genome Sequence of Trichophyton rubrum (morphotype fischeri) CBS 288.86.</title>
        <authorList>
            <consortium name="The Broad Institute Genomics Platform"/>
            <person name="Cuomo C.A."/>
            <person name="White T.C."/>
            <person name="Graser Y."/>
            <person name="Martinez-Rossi N."/>
            <person name="Heitman J."/>
            <person name="Young S.K."/>
            <person name="Zeng Q."/>
            <person name="Gargeya S."/>
            <person name="Abouelleil A."/>
            <person name="Alvarado L."/>
            <person name="Chapman S.B."/>
            <person name="Gainer-Dewar J."/>
            <person name="Goldberg J."/>
            <person name="Griggs A."/>
            <person name="Gujja S."/>
            <person name="Hansen M."/>
            <person name="Howarth C."/>
            <person name="Imamovic A."/>
            <person name="Larimer J."/>
            <person name="Martinez D."/>
            <person name="Murphy C."/>
            <person name="Pearson M.D."/>
            <person name="Persinoti G."/>
            <person name="Poon T."/>
            <person name="Priest M."/>
            <person name="Roberts A.D."/>
            <person name="Saif S."/>
            <person name="Shea T.D."/>
            <person name="Sykes S.N."/>
            <person name="Wortman J."/>
            <person name="Nusbaum C."/>
            <person name="Birren B."/>
        </authorList>
    </citation>
    <scope>NUCLEOTIDE SEQUENCE [LARGE SCALE GENOMIC DNA]</scope>
    <source>
        <strain evidence="2">CBS 288.86</strain>
    </source>
</reference>
<evidence type="ECO:0000256" key="1">
    <source>
        <dbReference type="SAM" id="SignalP"/>
    </source>
</evidence>
<feature type="signal peptide" evidence="1">
    <location>
        <begin position="1"/>
        <end position="21"/>
    </location>
</feature>
<proteinExistence type="predicted"/>
<feature type="chain" id="PRO_5001507926" evidence="1">
    <location>
        <begin position="22"/>
        <end position="266"/>
    </location>
</feature>
<organism evidence="2">
    <name type="scientific">Trichophyton rubrum CBS 288.86</name>
    <dbReference type="NCBI Taxonomy" id="1215330"/>
    <lineage>
        <taxon>Eukaryota</taxon>
        <taxon>Fungi</taxon>
        <taxon>Dikarya</taxon>
        <taxon>Ascomycota</taxon>
        <taxon>Pezizomycotina</taxon>
        <taxon>Eurotiomycetes</taxon>
        <taxon>Eurotiomycetidae</taxon>
        <taxon>Onygenales</taxon>
        <taxon>Arthrodermataceae</taxon>
        <taxon>Trichophyton</taxon>
    </lineage>
</organism>
<protein>
    <submittedName>
        <fullName evidence="2">Uncharacterized protein</fullName>
    </submittedName>
</protein>
<dbReference type="AlphaFoldDB" id="A0A022VTW2"/>
<dbReference type="EMBL" id="KK207899">
    <property type="protein sequence ID" value="EZF49677.1"/>
    <property type="molecule type" value="Genomic_DNA"/>
</dbReference>
<accession>A0A022VTW2</accession>
<name>A0A022VTW2_TRIRU</name>
<gene>
    <name evidence="2" type="ORF">H103_06811</name>
</gene>